<dbReference type="SUPFAM" id="SSF160631">
    <property type="entry name" value="SMI1/KNR4-like"/>
    <property type="match status" value="1"/>
</dbReference>
<feature type="domain" description="Knr4/Smi1-like" evidence="1">
    <location>
        <begin position="31"/>
        <end position="136"/>
    </location>
</feature>
<organism evidence="2 3">
    <name type="scientific">Anaerocolumna jejuensis DSM 15929</name>
    <dbReference type="NCBI Taxonomy" id="1121322"/>
    <lineage>
        <taxon>Bacteria</taxon>
        <taxon>Bacillati</taxon>
        <taxon>Bacillota</taxon>
        <taxon>Clostridia</taxon>
        <taxon>Lachnospirales</taxon>
        <taxon>Lachnospiraceae</taxon>
        <taxon>Anaerocolumna</taxon>
    </lineage>
</organism>
<dbReference type="OrthoDB" id="3375677at2"/>
<dbReference type="EMBL" id="FRAC01000029">
    <property type="protein sequence ID" value="SHL29791.1"/>
    <property type="molecule type" value="Genomic_DNA"/>
</dbReference>
<accession>A0A1M6ZGZ2</accession>
<protein>
    <submittedName>
        <fullName evidence="2">SMI1 / KNR4 family (SUKH-1)</fullName>
    </submittedName>
</protein>
<gene>
    <name evidence="2" type="ORF">SAMN02745136_04568</name>
</gene>
<reference evidence="2 3" key="1">
    <citation type="submission" date="2016-11" db="EMBL/GenBank/DDBJ databases">
        <authorList>
            <person name="Jaros S."/>
            <person name="Januszkiewicz K."/>
            <person name="Wedrychowicz H."/>
        </authorList>
    </citation>
    <scope>NUCLEOTIDE SEQUENCE [LARGE SCALE GENOMIC DNA]</scope>
    <source>
        <strain evidence="2 3">DSM 15929</strain>
    </source>
</reference>
<evidence type="ECO:0000259" key="1">
    <source>
        <dbReference type="Pfam" id="PF09346"/>
    </source>
</evidence>
<dbReference type="RefSeq" id="WP_073279346.1">
    <property type="nucleotide sequence ID" value="NZ_FRAC01000029.1"/>
</dbReference>
<dbReference type="InterPro" id="IPR037883">
    <property type="entry name" value="Knr4/Smi1-like_sf"/>
</dbReference>
<proteinExistence type="predicted"/>
<name>A0A1M6ZGZ2_9FIRM</name>
<evidence type="ECO:0000313" key="3">
    <source>
        <dbReference type="Proteomes" id="UP000184386"/>
    </source>
</evidence>
<evidence type="ECO:0000313" key="2">
    <source>
        <dbReference type="EMBL" id="SHL29791.1"/>
    </source>
</evidence>
<dbReference type="Proteomes" id="UP000184386">
    <property type="component" value="Unassembled WGS sequence"/>
</dbReference>
<dbReference type="InterPro" id="IPR018958">
    <property type="entry name" value="Knr4/Smi1-like_dom"/>
</dbReference>
<dbReference type="AlphaFoldDB" id="A0A1M6ZGZ2"/>
<dbReference type="Pfam" id="PF09346">
    <property type="entry name" value="SMI1_KNR4"/>
    <property type="match status" value="1"/>
</dbReference>
<dbReference type="STRING" id="1121322.SAMN02745136_04568"/>
<sequence length="164" mass="18685">MNIKEMILEFKKHKNFEVKDPCGYPTLNNGHILPDDMKEFYSRCGGIICYIEDGGFPIEILSPIIVKQANPSLLGKEYEEDISSSWYLIADAEDGNYISIDCNSSRLGRCYESFQYSHAVAGNCPIIALTFTELLNNIFSYKGDYFFWKDNSNFIVHGDAYNAD</sequence>
<dbReference type="Gene3D" id="3.40.1580.10">
    <property type="entry name" value="SMI1/KNR4-like"/>
    <property type="match status" value="1"/>
</dbReference>
<keyword evidence="3" id="KW-1185">Reference proteome</keyword>